<feature type="region of interest" description="Disordered" evidence="1">
    <location>
        <begin position="1"/>
        <end position="80"/>
    </location>
</feature>
<name>A0A015LY58_RHIIW</name>
<dbReference type="HOGENOM" id="CLU_086124_0_0_1"/>
<dbReference type="EMBL" id="JEMT01026331">
    <property type="protein sequence ID" value="EXX59593.1"/>
    <property type="molecule type" value="Genomic_DNA"/>
</dbReference>
<dbReference type="OrthoDB" id="2423195at2759"/>
<sequence>MNRRRFGSNNDGTRNNTDGGDGGGNSSKNTRPRSNRGRRGGGGGGGGNGDGRRDGRSDQSRNNTPAPPRLSVPQIRQSQQETTIANFSSSELSYNGSDRLVFITDGEPIITLWKRILKRDKSWDQNDVRIFVSSALVATDRRTGYEVEDIVTELGNPESGLKRLREIINFPSMSCDAGLDNNVLSFQHVVLPLLGLFTRTAITECILEKYVHAIFMVVYLNLVSTINDCILSFFLRN</sequence>
<keyword evidence="2" id="KW-1133">Transmembrane helix</keyword>
<reference evidence="3 4" key="1">
    <citation type="submission" date="2014-02" db="EMBL/GenBank/DDBJ databases">
        <title>Single nucleus genome sequencing reveals high similarity among nuclei of an endomycorrhizal fungus.</title>
        <authorList>
            <person name="Lin K."/>
            <person name="Geurts R."/>
            <person name="Zhang Z."/>
            <person name="Limpens E."/>
            <person name="Saunders D.G."/>
            <person name="Mu D."/>
            <person name="Pang E."/>
            <person name="Cao H."/>
            <person name="Cha H."/>
            <person name="Lin T."/>
            <person name="Zhou Q."/>
            <person name="Shang Y."/>
            <person name="Li Y."/>
            <person name="Ivanov S."/>
            <person name="Sharma T."/>
            <person name="Velzen R.V."/>
            <person name="Ruijter N.D."/>
            <person name="Aanen D.K."/>
            <person name="Win J."/>
            <person name="Kamoun S."/>
            <person name="Bisseling T."/>
            <person name="Huang S."/>
        </authorList>
    </citation>
    <scope>NUCLEOTIDE SEQUENCE [LARGE SCALE GENOMIC DNA]</scope>
    <source>
        <strain evidence="4">DAOM197198w</strain>
    </source>
</reference>
<comment type="caution">
    <text evidence="3">The sequence shown here is derived from an EMBL/GenBank/DDBJ whole genome shotgun (WGS) entry which is preliminary data.</text>
</comment>
<feature type="compositionally biased region" description="Basic and acidic residues" evidence="1">
    <location>
        <begin position="50"/>
        <end position="59"/>
    </location>
</feature>
<proteinExistence type="predicted"/>
<dbReference type="Proteomes" id="UP000022910">
    <property type="component" value="Unassembled WGS sequence"/>
</dbReference>
<feature type="compositionally biased region" description="Low complexity" evidence="1">
    <location>
        <begin position="7"/>
        <end position="18"/>
    </location>
</feature>
<evidence type="ECO:0000313" key="3">
    <source>
        <dbReference type="EMBL" id="EXX59593.1"/>
    </source>
</evidence>
<evidence type="ECO:0000256" key="1">
    <source>
        <dbReference type="SAM" id="MobiDB-lite"/>
    </source>
</evidence>
<accession>A0A015LY58</accession>
<evidence type="ECO:0000256" key="2">
    <source>
        <dbReference type="SAM" id="Phobius"/>
    </source>
</evidence>
<keyword evidence="2" id="KW-0812">Transmembrane</keyword>
<gene>
    <name evidence="3" type="ORF">RirG_187720</name>
</gene>
<organism evidence="3 4">
    <name type="scientific">Rhizophagus irregularis (strain DAOM 197198w)</name>
    <name type="common">Glomus intraradices</name>
    <dbReference type="NCBI Taxonomy" id="1432141"/>
    <lineage>
        <taxon>Eukaryota</taxon>
        <taxon>Fungi</taxon>
        <taxon>Fungi incertae sedis</taxon>
        <taxon>Mucoromycota</taxon>
        <taxon>Glomeromycotina</taxon>
        <taxon>Glomeromycetes</taxon>
        <taxon>Glomerales</taxon>
        <taxon>Glomeraceae</taxon>
        <taxon>Rhizophagus</taxon>
    </lineage>
</organism>
<feature type="compositionally biased region" description="Basic residues" evidence="1">
    <location>
        <begin position="30"/>
        <end position="39"/>
    </location>
</feature>
<feature type="compositionally biased region" description="Gly residues" evidence="1">
    <location>
        <begin position="40"/>
        <end position="49"/>
    </location>
</feature>
<evidence type="ECO:0000313" key="4">
    <source>
        <dbReference type="Proteomes" id="UP000022910"/>
    </source>
</evidence>
<keyword evidence="2" id="KW-0472">Membrane</keyword>
<protein>
    <submittedName>
        <fullName evidence="3">Uncharacterized protein</fullName>
    </submittedName>
</protein>
<keyword evidence="4" id="KW-1185">Reference proteome</keyword>
<feature type="transmembrane region" description="Helical" evidence="2">
    <location>
        <begin position="210"/>
        <end position="235"/>
    </location>
</feature>
<dbReference type="AlphaFoldDB" id="A0A015LY58"/>